<dbReference type="Proteomes" id="UP001176471">
    <property type="component" value="Unassembled WGS sequence"/>
</dbReference>
<comment type="caution">
    <text evidence="2">The sequence shown here is derived from an EMBL/GenBank/DDBJ whole genome shotgun (WGS) entry which is preliminary data.</text>
</comment>
<accession>A0ABT8ZNA1</accession>
<organism evidence="2 3">
    <name type="scientific">Sphingobium cyanobacteriorum</name>
    <dbReference type="NCBI Taxonomy" id="3063954"/>
    <lineage>
        <taxon>Bacteria</taxon>
        <taxon>Pseudomonadati</taxon>
        <taxon>Pseudomonadota</taxon>
        <taxon>Alphaproteobacteria</taxon>
        <taxon>Sphingomonadales</taxon>
        <taxon>Sphingomonadaceae</taxon>
        <taxon>Sphingobium</taxon>
    </lineage>
</organism>
<dbReference type="PANTHER" id="PTHR32309:SF13">
    <property type="entry name" value="FERRIC ENTEROBACTIN TRANSPORT PROTEIN FEPE"/>
    <property type="match status" value="1"/>
</dbReference>
<keyword evidence="3" id="KW-1185">Reference proteome</keyword>
<proteinExistence type="predicted"/>
<protein>
    <submittedName>
        <fullName evidence="2">Lipopolysaccharide biosynthesis protein</fullName>
    </submittedName>
</protein>
<evidence type="ECO:0000313" key="3">
    <source>
        <dbReference type="Proteomes" id="UP001176471"/>
    </source>
</evidence>
<evidence type="ECO:0000256" key="1">
    <source>
        <dbReference type="SAM" id="Phobius"/>
    </source>
</evidence>
<feature type="transmembrane region" description="Helical" evidence="1">
    <location>
        <begin position="44"/>
        <end position="65"/>
    </location>
</feature>
<sequence length="399" mass="44204">MNKLTDIVRSSADPDVRRLAQEEDEASPRPASDAIKRYVWRLRYFLAIVMLPTLIVALYFALFAANQYESEAHLVVRSNSGGKESSGGLDAVLKSFGTSDSSKEAATLADYMRSHDVVASLRRNDQLVERYRRPEADLISRLPVADPTDETLLKYFKSRSTIDLDPDTGIMTVKVRSFRPADSYALINAMLALGEKRVNALNLRSYESMQGLARRQVADAEKGLRDAQAGLTAFRRGQGDVDPQGSAEAQLKLVTELRKEEAMARAEMDAIASQIGSDNPQYRALQSRAVAINSQLNSQQGFLVGNSRSIATRLGDYQDLELRREFESKRYAAAAAALESAREQATRQQLFVVRLVEPNMPEKATYPKGMKTIFTVFLALAIAYGIGWLLSAGVREHSA</sequence>
<dbReference type="RefSeq" id="WP_304536443.1">
    <property type="nucleotide sequence ID" value="NZ_JAUQOM010000006.1"/>
</dbReference>
<gene>
    <name evidence="2" type="ORF">Q4610_13320</name>
</gene>
<keyword evidence="1" id="KW-0472">Membrane</keyword>
<dbReference type="EMBL" id="JAUQOM010000006">
    <property type="protein sequence ID" value="MDO7836027.1"/>
    <property type="molecule type" value="Genomic_DNA"/>
</dbReference>
<dbReference type="InterPro" id="IPR050445">
    <property type="entry name" value="Bact_polysacc_biosynth/exp"/>
</dbReference>
<feature type="transmembrane region" description="Helical" evidence="1">
    <location>
        <begin position="373"/>
        <end position="394"/>
    </location>
</feature>
<keyword evidence="1" id="KW-0812">Transmembrane</keyword>
<reference evidence="2" key="1">
    <citation type="submission" date="2023-07" db="EMBL/GenBank/DDBJ databases">
        <title>Bacterial whole genome sequence for Sphingobium sp. HBC34.</title>
        <authorList>
            <person name="Le V."/>
            <person name="Ko S.-R."/>
            <person name="Ahn C.-Y."/>
            <person name="Oh H.-M."/>
        </authorList>
    </citation>
    <scope>NUCLEOTIDE SEQUENCE</scope>
    <source>
        <strain evidence="2">HBC34</strain>
    </source>
</reference>
<name>A0ABT8ZNA1_9SPHN</name>
<keyword evidence="1" id="KW-1133">Transmembrane helix</keyword>
<evidence type="ECO:0000313" key="2">
    <source>
        <dbReference type="EMBL" id="MDO7836027.1"/>
    </source>
</evidence>
<dbReference type="PANTHER" id="PTHR32309">
    <property type="entry name" value="TYROSINE-PROTEIN KINASE"/>
    <property type="match status" value="1"/>
</dbReference>